<dbReference type="EMBL" id="DAARUZ010000065">
    <property type="protein sequence ID" value="HAE4051431.1"/>
    <property type="molecule type" value="Genomic_DNA"/>
</dbReference>
<dbReference type="EMBL" id="AAHGTQ010000002">
    <property type="protein sequence ID" value="EBV9199566.1"/>
    <property type="molecule type" value="Genomic_DNA"/>
</dbReference>
<comment type="similarity">
    <text evidence="1">Belongs to the ner transcriptional regulatory family.</text>
</comment>
<dbReference type="GO" id="GO:0003677">
    <property type="term" value="F:DNA binding"/>
    <property type="evidence" value="ECO:0007669"/>
    <property type="project" value="UniProtKB-KW"/>
</dbReference>
<evidence type="ECO:0000256" key="4">
    <source>
        <dbReference type="ARBA" id="ARBA00023163"/>
    </source>
</evidence>
<dbReference type="EMBL" id="RSGD01000016">
    <property type="protein sequence ID" value="MID46960.1"/>
    <property type="molecule type" value="Genomic_DNA"/>
</dbReference>
<dbReference type="EMBL" id="AAHFAS010000035">
    <property type="protein sequence ID" value="EBV3762988.1"/>
    <property type="molecule type" value="Genomic_DNA"/>
</dbReference>
<evidence type="ECO:0000313" key="9">
    <source>
        <dbReference type="EMBL" id="EBW4102664.1"/>
    </source>
</evidence>
<protein>
    <submittedName>
        <fullName evidence="25">Transcriptional regulator</fullName>
    </submittedName>
</protein>
<dbReference type="InterPro" id="IPR038722">
    <property type="entry name" value="Ner_HTH_dom"/>
</dbReference>
<reference evidence="16" key="5">
    <citation type="submission" date="2019-10" db="EMBL/GenBank/DDBJ databases">
        <authorList>
            <consortium name="Veterinary Laboratory Investigation and Response Network"/>
        </authorList>
    </citation>
    <scope>NUCLEOTIDE SEQUENCE</scope>
    <source>
        <strain evidence="16">SAL-19-VL-WA-IL-0012</strain>
    </source>
</reference>
<proteinExistence type="inferred from homology"/>
<dbReference type="EMBL" id="DAAUAM010000095">
    <property type="protein sequence ID" value="HAF0865270.1"/>
    <property type="molecule type" value="Genomic_DNA"/>
</dbReference>
<keyword evidence="3" id="KW-0238">DNA-binding</keyword>
<dbReference type="Proteomes" id="UP000885308">
    <property type="component" value="Unassembled WGS sequence"/>
</dbReference>
<evidence type="ECO:0000256" key="1">
    <source>
        <dbReference type="ARBA" id="ARBA00006157"/>
    </source>
</evidence>
<sequence length="83" mass="9395">MQETDWHKADILAALKKKKISMAGLSREHGLSDGTLLNALNRDWPRGELIIANAIGVSPQEIWPSRYYEKDGSPKNRVIRKPI</sequence>
<dbReference type="AlphaFoldDB" id="A0A3T3G6T0"/>
<evidence type="ECO:0000313" key="17">
    <source>
        <dbReference type="EMBL" id="HAC6913754.1"/>
    </source>
</evidence>
<dbReference type="EMBL" id="AAHPAD010000001">
    <property type="protein sequence ID" value="EBY7624991.1"/>
    <property type="molecule type" value="Genomic_DNA"/>
</dbReference>
<evidence type="ECO:0000313" key="10">
    <source>
        <dbReference type="EMBL" id="EBX3354062.1"/>
    </source>
</evidence>
<dbReference type="EMBL" id="AAHIGD010000001">
    <property type="protein sequence ID" value="EBW4102664.1"/>
    <property type="molecule type" value="Genomic_DNA"/>
</dbReference>
<dbReference type="EMBL" id="DAASLG010000002">
    <property type="protein sequence ID" value="HAE5999393.1"/>
    <property type="molecule type" value="Genomic_DNA"/>
</dbReference>
<dbReference type="EMBL" id="DAARLP010000001">
    <property type="protein sequence ID" value="HAE2911098.1"/>
    <property type="molecule type" value="Genomic_DNA"/>
</dbReference>
<dbReference type="EMBL" id="AAKLND010000056">
    <property type="protein sequence ID" value="ECT0413019.1"/>
    <property type="molecule type" value="Genomic_DNA"/>
</dbReference>
<accession>A0A6C8XQ32</accession>
<reference evidence="17" key="3">
    <citation type="submission" date="2018-07" db="EMBL/GenBank/DDBJ databases">
        <authorList>
            <consortium name="NCBI Pathogen Detection Project"/>
        </authorList>
    </citation>
    <scope>NUCLEOTIDE SEQUENCE</scope>
    <source>
        <strain evidence="19">10-2663</strain>
        <strain evidence="20">10-2762</strain>
        <strain evidence="18">11-2318</strain>
        <strain evidence="21">12-7261</strain>
        <strain evidence="24">13-0112</strain>
        <strain evidence="23">13-2733</strain>
        <strain evidence="22">13-2740</strain>
        <strain evidence="17">14-0315</strain>
    </source>
</reference>
<evidence type="ECO:0000313" key="25">
    <source>
        <dbReference type="EMBL" id="MID46960.1"/>
    </source>
</evidence>
<evidence type="ECO:0000313" key="18">
    <source>
        <dbReference type="EMBL" id="HAE2911098.1"/>
    </source>
</evidence>
<accession>A0A3T3G6T0</accession>
<dbReference type="EMBL" id="DAATPN010000008">
    <property type="protein sequence ID" value="HAE9562570.1"/>
    <property type="molecule type" value="Genomic_DNA"/>
</dbReference>
<dbReference type="Pfam" id="PF13693">
    <property type="entry name" value="HTH_35"/>
    <property type="match status" value="1"/>
</dbReference>
<evidence type="ECO:0000313" key="21">
    <source>
        <dbReference type="EMBL" id="HAE5999393.1"/>
    </source>
</evidence>
<name>A0A3T3G6T0_SALET</name>
<evidence type="ECO:0000313" key="22">
    <source>
        <dbReference type="EMBL" id="HAE6744561.1"/>
    </source>
</evidence>
<dbReference type="EMBL" id="DAARUC010000059">
    <property type="protein sequence ID" value="HAE3942465.1"/>
    <property type="molecule type" value="Genomic_DNA"/>
</dbReference>
<evidence type="ECO:0000313" key="14">
    <source>
        <dbReference type="EMBL" id="EDA9402574.1"/>
    </source>
</evidence>
<comment type="caution">
    <text evidence="25">The sequence shown here is derived from an EMBL/GenBank/DDBJ whole genome shotgun (WGS) entry which is preliminary data.</text>
</comment>
<evidence type="ECO:0000313" key="13">
    <source>
        <dbReference type="EMBL" id="ECU3484895.1"/>
    </source>
</evidence>
<dbReference type="InterPro" id="IPR010982">
    <property type="entry name" value="Lambda_DNA-bd_dom_sf"/>
</dbReference>
<dbReference type="EMBL" id="DAASRW010000001">
    <property type="protein sequence ID" value="HAE6744561.1"/>
    <property type="molecule type" value="Genomic_DNA"/>
</dbReference>
<dbReference type="EMBL" id="AAHKXZ010000002">
    <property type="protein sequence ID" value="EBX3354062.1"/>
    <property type="molecule type" value="Genomic_DNA"/>
</dbReference>
<evidence type="ECO:0000313" key="24">
    <source>
        <dbReference type="EMBL" id="HAF0865270.1"/>
    </source>
</evidence>
<evidence type="ECO:0000313" key="6">
    <source>
        <dbReference type="EMBL" id="EBU6915670.1"/>
    </source>
</evidence>
<gene>
    <name evidence="14" type="ORF">A4W49_13765</name>
    <name evidence="15" type="ORF">A4W57_02870</name>
    <name evidence="25" type="ORF">AIK92_18750</name>
    <name evidence="8" type="ORF">ASH82_02805</name>
    <name evidence="11" type="ORF">D6K67_00710</name>
    <name evidence="6" type="ORF">DKU10_13290</name>
    <name evidence="7" type="ORF">DOJ23_15795</name>
    <name evidence="9" type="ORF">DPJ44_00710</name>
    <name evidence="10" type="ORF">DPS10_04115</name>
    <name evidence="12" type="ORF">DQQ63_23970</name>
    <name evidence="13" type="ORF">DY868_19790</name>
    <name evidence="17" type="ORF">G0D76_00715</name>
    <name evidence="18" type="ORF">G3408_000138</name>
    <name evidence="19" type="ORF">G4B28_004541</name>
    <name evidence="20" type="ORF">G4B35_004657</name>
    <name evidence="21" type="ORF">G4I58_000949</name>
    <name evidence="22" type="ORF">G4L02_000204</name>
    <name evidence="23" type="ORF">G4Y23_003344</name>
    <name evidence="24" type="ORF">G9C15_004562</name>
    <name evidence="16" type="ORF">GCZ77_00680</name>
</gene>
<evidence type="ECO:0000256" key="2">
    <source>
        <dbReference type="ARBA" id="ARBA00023015"/>
    </source>
</evidence>
<evidence type="ECO:0000313" key="23">
    <source>
        <dbReference type="EMBL" id="HAE9562570.1"/>
    </source>
</evidence>
<feature type="domain" description="Ner winged helix-turn-helix DNA-binding" evidence="5">
    <location>
        <begin position="5"/>
        <end position="77"/>
    </location>
</feature>
<evidence type="ECO:0000313" key="16">
    <source>
        <dbReference type="EMBL" id="EDH0976723.1"/>
    </source>
</evidence>
<evidence type="ECO:0000313" key="15">
    <source>
        <dbReference type="EMBL" id="EDA9435753.1"/>
    </source>
</evidence>
<dbReference type="EMBL" id="AALLTD010000002">
    <property type="protein sequence ID" value="EDA9435753.1"/>
    <property type="molecule type" value="Genomic_DNA"/>
</dbReference>
<evidence type="ECO:0000313" key="20">
    <source>
        <dbReference type="EMBL" id="HAE4051431.1"/>
    </source>
</evidence>
<reference evidence="25" key="2">
    <citation type="submission" date="2018-06" db="EMBL/GenBank/DDBJ databases">
        <authorList>
            <consortium name="GenomeTrakr network: Whole genome sequencing for foodborne pathogen traceback"/>
        </authorList>
    </citation>
    <scope>NUCLEOTIDE SEQUENCE [LARGE SCALE GENOMIC DNA]</scope>
    <source>
        <strain evidence="25">FDA00007829</strain>
        <strain evidence="12">FSIS11810940</strain>
        <strain evidence="13">FSIS11812815</strain>
        <strain evidence="8">NY-N20005</strain>
    </source>
</reference>
<dbReference type="SUPFAM" id="SSF47413">
    <property type="entry name" value="lambda repressor-like DNA-binding domains"/>
    <property type="match status" value="1"/>
</dbReference>
<keyword evidence="2" id="KW-0805">Transcription regulation</keyword>
<dbReference type="EMBL" id="AALLSV010000010">
    <property type="protein sequence ID" value="EDA9402574.1"/>
    <property type="molecule type" value="Genomic_DNA"/>
</dbReference>
<keyword evidence="4" id="KW-0804">Transcription</keyword>
<organism evidence="25">
    <name type="scientific">Salmonella enterica subsp. enterica serovar Braenderup</name>
    <dbReference type="NCBI Taxonomy" id="149391"/>
    <lineage>
        <taxon>Bacteria</taxon>
        <taxon>Pseudomonadati</taxon>
        <taxon>Pseudomonadota</taxon>
        <taxon>Gammaproteobacteria</taxon>
        <taxon>Enterobacterales</taxon>
        <taxon>Enterobacteriaceae</taxon>
        <taxon>Salmonella</taxon>
    </lineage>
</organism>
<evidence type="ECO:0000313" key="8">
    <source>
        <dbReference type="EMBL" id="EBV9199566.1"/>
    </source>
</evidence>
<evidence type="ECO:0000256" key="3">
    <source>
        <dbReference type="ARBA" id="ARBA00023125"/>
    </source>
</evidence>
<evidence type="ECO:0000313" key="12">
    <source>
        <dbReference type="EMBL" id="ECT0413019.1"/>
    </source>
</evidence>
<dbReference type="RefSeq" id="WP_024147083.1">
    <property type="nucleotide sequence ID" value="NZ_CP022490.1"/>
</dbReference>
<evidence type="ECO:0000313" key="11">
    <source>
        <dbReference type="EMBL" id="EBY7624991.1"/>
    </source>
</evidence>
<dbReference type="EMBL" id="AAMGJL010000001">
    <property type="protein sequence ID" value="EDH0976723.1"/>
    <property type="molecule type" value="Genomic_DNA"/>
</dbReference>
<evidence type="ECO:0000313" key="19">
    <source>
        <dbReference type="EMBL" id="HAE3942465.1"/>
    </source>
</evidence>
<reference evidence="17" key="1">
    <citation type="journal article" date="2018" name="Genome Biol.">
        <title>SKESA: strategic k-mer extension for scrupulous assemblies.</title>
        <authorList>
            <person name="Souvorov A."/>
            <person name="Agarwala R."/>
            <person name="Lipman D.J."/>
        </authorList>
    </citation>
    <scope>NUCLEOTIDE SEQUENCE</scope>
    <source>
        <strain evidence="19">10-2663</strain>
        <strain evidence="20">10-2762</strain>
        <strain evidence="18">11-2318</strain>
        <strain evidence="21">12-7261</strain>
        <strain evidence="24">13-0112</strain>
        <strain evidence="23">13-2733</strain>
        <strain evidence="22">13-2740</strain>
        <strain evidence="17">14-0315</strain>
    </source>
</reference>
<dbReference type="EMBL" id="AAHCWL010000011">
    <property type="protein sequence ID" value="EBU6915670.1"/>
    <property type="molecule type" value="Genomic_DNA"/>
</dbReference>
<dbReference type="EMBL" id="AAKPQX010000013">
    <property type="protein sequence ID" value="ECU3484895.1"/>
    <property type="molecule type" value="Genomic_DNA"/>
</dbReference>
<evidence type="ECO:0000313" key="7">
    <source>
        <dbReference type="EMBL" id="EBV3762988.1"/>
    </source>
</evidence>
<evidence type="ECO:0000259" key="5">
    <source>
        <dbReference type="Pfam" id="PF13693"/>
    </source>
</evidence>
<dbReference type="Gene3D" id="1.10.260.40">
    <property type="entry name" value="lambda repressor-like DNA-binding domains"/>
    <property type="match status" value="1"/>
</dbReference>
<reference evidence="11" key="4">
    <citation type="submission" date="2018-09" db="EMBL/GenBank/DDBJ databases">
        <authorList>
            <person name="Ashton P.M."/>
            <person name="Dallman T."/>
            <person name="Nair S."/>
            <person name="De Pinna E."/>
            <person name="Peters T."/>
            <person name="Grant K."/>
        </authorList>
    </citation>
    <scope>NUCLEOTIDE SEQUENCE</scope>
    <source>
        <strain evidence="7">105336</strain>
        <strain evidence="10">205626</strain>
        <strain evidence="15">223495</strain>
        <strain evidence="14">236276</strain>
        <strain evidence="9">300664</strain>
        <strain evidence="11">329132</strain>
        <strain evidence="6">443566</strain>
    </source>
</reference>
<dbReference type="EMBL" id="DAAMJL010000001">
    <property type="protein sequence ID" value="HAC6913754.1"/>
    <property type="molecule type" value="Genomic_DNA"/>
</dbReference>